<dbReference type="NCBIfam" id="TIGR01550">
    <property type="entry name" value="DOC_P1"/>
    <property type="match status" value="1"/>
</dbReference>
<accession>A0A1U7HR19</accession>
<evidence type="ECO:0000313" key="3">
    <source>
        <dbReference type="Proteomes" id="UP000186868"/>
    </source>
</evidence>
<gene>
    <name evidence="2" type="ORF">NIES593_02505</name>
</gene>
<organism evidence="2 3">
    <name type="scientific">Hydrococcus rivularis NIES-593</name>
    <dbReference type="NCBI Taxonomy" id="1921803"/>
    <lineage>
        <taxon>Bacteria</taxon>
        <taxon>Bacillati</taxon>
        <taxon>Cyanobacteriota</taxon>
        <taxon>Cyanophyceae</taxon>
        <taxon>Pleurocapsales</taxon>
        <taxon>Hydrococcaceae</taxon>
        <taxon>Hydrococcus</taxon>
    </lineage>
</organism>
<protein>
    <submittedName>
        <fullName evidence="2">Death-on-curing protein</fullName>
    </submittedName>
</protein>
<dbReference type="EMBL" id="MRCB01000002">
    <property type="protein sequence ID" value="OKH25975.1"/>
    <property type="molecule type" value="Genomic_DNA"/>
</dbReference>
<dbReference type="InterPro" id="IPR036597">
    <property type="entry name" value="Fido-like_dom_sf"/>
</dbReference>
<dbReference type="STRING" id="1921803.NIES593_02505"/>
<dbReference type="InterPro" id="IPR003812">
    <property type="entry name" value="Fido"/>
</dbReference>
<dbReference type="InterPro" id="IPR053737">
    <property type="entry name" value="Type_II_TA_Toxin"/>
</dbReference>
<dbReference type="GO" id="GO:0016301">
    <property type="term" value="F:kinase activity"/>
    <property type="evidence" value="ECO:0007669"/>
    <property type="project" value="InterPro"/>
</dbReference>
<evidence type="ECO:0000313" key="2">
    <source>
        <dbReference type="EMBL" id="OKH25975.1"/>
    </source>
</evidence>
<dbReference type="PIRSF" id="PIRSF018297">
    <property type="entry name" value="Doc"/>
    <property type="match status" value="1"/>
</dbReference>
<dbReference type="Proteomes" id="UP000186868">
    <property type="component" value="Unassembled WGS sequence"/>
</dbReference>
<dbReference type="AlphaFoldDB" id="A0A1U7HR19"/>
<dbReference type="SUPFAM" id="SSF140931">
    <property type="entry name" value="Fic-like"/>
    <property type="match status" value="1"/>
</dbReference>
<comment type="caution">
    <text evidence="2">The sequence shown here is derived from an EMBL/GenBank/DDBJ whole genome shotgun (WGS) entry which is preliminary data.</text>
</comment>
<reference evidence="2 3" key="1">
    <citation type="submission" date="2016-11" db="EMBL/GenBank/DDBJ databases">
        <title>Draft Genome Sequences of Nine Cyanobacterial Strains from Diverse Habitats.</title>
        <authorList>
            <person name="Zhu T."/>
            <person name="Hou S."/>
            <person name="Lu X."/>
            <person name="Hess W.R."/>
        </authorList>
    </citation>
    <scope>NUCLEOTIDE SEQUENCE [LARGE SCALE GENOMIC DNA]</scope>
    <source>
        <strain evidence="2 3">NIES-593</strain>
    </source>
</reference>
<dbReference type="InterPro" id="IPR006440">
    <property type="entry name" value="Doc"/>
</dbReference>
<feature type="domain" description="Fido" evidence="1">
    <location>
        <begin position="7"/>
        <end position="123"/>
    </location>
</feature>
<proteinExistence type="predicted"/>
<dbReference type="PROSITE" id="PS51459">
    <property type="entry name" value="FIDO"/>
    <property type="match status" value="1"/>
</dbReference>
<dbReference type="PANTHER" id="PTHR39426">
    <property type="entry name" value="HOMOLOGY TO DEATH-ON-CURING PROTEIN OF PHAGE P1"/>
    <property type="match status" value="1"/>
</dbReference>
<dbReference type="Pfam" id="PF02661">
    <property type="entry name" value="Fic"/>
    <property type="match status" value="1"/>
</dbReference>
<dbReference type="PANTHER" id="PTHR39426:SF1">
    <property type="entry name" value="HOMOLOGY TO DEATH-ON-CURING PROTEIN OF PHAGE P1"/>
    <property type="match status" value="1"/>
</dbReference>
<dbReference type="Gene3D" id="1.20.120.1870">
    <property type="entry name" value="Fic/DOC protein, Fido domain"/>
    <property type="match status" value="1"/>
</dbReference>
<evidence type="ECO:0000259" key="1">
    <source>
        <dbReference type="PROSITE" id="PS51459"/>
    </source>
</evidence>
<dbReference type="RefSeq" id="WP_073598091.1">
    <property type="nucleotide sequence ID" value="NZ_MRCB01000002.1"/>
</dbReference>
<sequence length="130" mass="14753">MNEPIWLSEKLVVAIHWDQIVTHGGLDGLRDANLLDASLARPRHLWTYAHPDLFELAAAYGYGLTKNHPFIDGNKRTAFMVMYVFLGLNGYFIDAQETEVVLTMEQLASSILTQDDLGIWLKKHSKPRSL</sequence>
<dbReference type="OrthoDB" id="9802752at2"/>
<name>A0A1U7HR19_9CYAN</name>
<keyword evidence="3" id="KW-1185">Reference proteome</keyword>